<reference evidence="1" key="1">
    <citation type="submission" date="2023-04" db="EMBL/GenBank/DDBJ databases">
        <authorList>
            <person name="Vijverberg K."/>
            <person name="Xiong W."/>
            <person name="Schranz E."/>
        </authorList>
    </citation>
    <scope>NUCLEOTIDE SEQUENCE</scope>
</reference>
<accession>A0AA35YJM0</accession>
<dbReference type="EMBL" id="OX465079">
    <property type="protein sequence ID" value="CAI9275144.1"/>
    <property type="molecule type" value="Genomic_DNA"/>
</dbReference>
<name>A0AA35YJM0_LACSI</name>
<proteinExistence type="predicted"/>
<evidence type="ECO:0000313" key="1">
    <source>
        <dbReference type="EMBL" id="CAI9275144.1"/>
    </source>
</evidence>
<gene>
    <name evidence="1" type="ORF">LSALG_LOCUS15188</name>
</gene>
<dbReference type="Proteomes" id="UP001177003">
    <property type="component" value="Chromosome 3"/>
</dbReference>
<protein>
    <submittedName>
        <fullName evidence="1">Uncharacterized protein</fullName>
    </submittedName>
</protein>
<sequence length="94" mass="10508">MFCCQEADPRFQERDDRQSASAFCPNLPCPILNLHSIARRLRQIKSVRCQSLARRRCLGAAPLRTAVLLQCYLAPAAARRQSPIPNSPSSDTIL</sequence>
<dbReference type="AlphaFoldDB" id="A0AA35YJM0"/>
<keyword evidence="2" id="KW-1185">Reference proteome</keyword>
<organism evidence="1 2">
    <name type="scientific">Lactuca saligna</name>
    <name type="common">Willowleaf lettuce</name>
    <dbReference type="NCBI Taxonomy" id="75948"/>
    <lineage>
        <taxon>Eukaryota</taxon>
        <taxon>Viridiplantae</taxon>
        <taxon>Streptophyta</taxon>
        <taxon>Embryophyta</taxon>
        <taxon>Tracheophyta</taxon>
        <taxon>Spermatophyta</taxon>
        <taxon>Magnoliopsida</taxon>
        <taxon>eudicotyledons</taxon>
        <taxon>Gunneridae</taxon>
        <taxon>Pentapetalae</taxon>
        <taxon>asterids</taxon>
        <taxon>campanulids</taxon>
        <taxon>Asterales</taxon>
        <taxon>Asteraceae</taxon>
        <taxon>Cichorioideae</taxon>
        <taxon>Cichorieae</taxon>
        <taxon>Lactucinae</taxon>
        <taxon>Lactuca</taxon>
    </lineage>
</organism>
<evidence type="ECO:0000313" key="2">
    <source>
        <dbReference type="Proteomes" id="UP001177003"/>
    </source>
</evidence>